<protein>
    <submittedName>
        <fullName evidence="1">Uncharacterized protein</fullName>
    </submittedName>
</protein>
<dbReference type="AlphaFoldDB" id="A0A2N0RVM0"/>
<evidence type="ECO:0000313" key="1">
    <source>
        <dbReference type="EMBL" id="PKC67328.1"/>
    </source>
</evidence>
<name>A0A2N0RVM0_9GLOM</name>
<gene>
    <name evidence="1" type="ORF">RhiirA1_393806</name>
</gene>
<dbReference type="EMBL" id="LLXH01000399">
    <property type="protein sequence ID" value="PKC67328.1"/>
    <property type="molecule type" value="Genomic_DNA"/>
</dbReference>
<dbReference type="Proteomes" id="UP000232688">
    <property type="component" value="Unassembled WGS sequence"/>
</dbReference>
<reference evidence="1 2" key="2">
    <citation type="submission" date="2017-10" db="EMBL/GenBank/DDBJ databases">
        <title>Genome analyses suggest a sexual origin of heterokaryosis in a supposedly ancient asexual fungus.</title>
        <authorList>
            <person name="Corradi N."/>
            <person name="Sedzielewska K."/>
            <person name="Noel J."/>
            <person name="Charron P."/>
            <person name="Farinelli L."/>
            <person name="Marton T."/>
            <person name="Kruger M."/>
            <person name="Pelin A."/>
            <person name="Brachmann A."/>
            <person name="Corradi N."/>
        </authorList>
    </citation>
    <scope>NUCLEOTIDE SEQUENCE [LARGE SCALE GENOMIC DNA]</scope>
    <source>
        <strain evidence="1 2">A1</strain>
    </source>
</reference>
<reference evidence="1 2" key="1">
    <citation type="submission" date="2017-10" db="EMBL/GenBank/DDBJ databases">
        <title>Extensive intraspecific genome diversity in a model arbuscular mycorrhizal fungus.</title>
        <authorList>
            <person name="Chen E.C.H."/>
            <person name="Morin E."/>
            <person name="Baudet D."/>
            <person name="Noel J."/>
            <person name="Ndikumana S."/>
            <person name="Charron P."/>
            <person name="St-Onge C."/>
            <person name="Giorgi J."/>
            <person name="Grigoriev I.V."/>
            <person name="Roux C."/>
            <person name="Martin F.M."/>
            <person name="Corradi N."/>
        </authorList>
    </citation>
    <scope>NUCLEOTIDE SEQUENCE [LARGE SCALE GENOMIC DNA]</scope>
    <source>
        <strain evidence="1 2">A1</strain>
    </source>
</reference>
<proteinExistence type="predicted"/>
<comment type="caution">
    <text evidence="1">The sequence shown here is derived from an EMBL/GenBank/DDBJ whole genome shotgun (WGS) entry which is preliminary data.</text>
</comment>
<evidence type="ECO:0000313" key="2">
    <source>
        <dbReference type="Proteomes" id="UP000232688"/>
    </source>
</evidence>
<organism evidence="1 2">
    <name type="scientific">Rhizophagus irregularis</name>
    <dbReference type="NCBI Taxonomy" id="588596"/>
    <lineage>
        <taxon>Eukaryota</taxon>
        <taxon>Fungi</taxon>
        <taxon>Fungi incertae sedis</taxon>
        <taxon>Mucoromycota</taxon>
        <taxon>Glomeromycotina</taxon>
        <taxon>Glomeromycetes</taxon>
        <taxon>Glomerales</taxon>
        <taxon>Glomeraceae</taxon>
        <taxon>Rhizophagus</taxon>
    </lineage>
</organism>
<sequence length="145" mass="17256">MTTIRSFARVTPERFTDQLLYLQDGEFEPDDLYSDATDNECHKALKNDINRITCVYDKNDNKSLKLKFFRNKLKQGDIINEAEDEDFDEPKSVNLHKRKRKCTIQEYNNVFVRNSELNDYCKKLSDLQSHHIEEDSQRVCHFLQC</sequence>
<dbReference type="VEuPathDB" id="FungiDB:RhiirFUN_023682"/>
<dbReference type="VEuPathDB" id="FungiDB:RhiirA1_393806"/>
<accession>A0A2N0RVM0</accession>